<proteinExistence type="predicted"/>
<dbReference type="Proteomes" id="UP000287447">
    <property type="component" value="Unassembled WGS sequence"/>
</dbReference>
<dbReference type="Pfam" id="PF00903">
    <property type="entry name" value="Glyoxalase"/>
    <property type="match status" value="1"/>
</dbReference>
<dbReference type="RefSeq" id="WP_127763055.1">
    <property type="nucleotide sequence ID" value="NZ_SADE01000001.1"/>
</dbReference>
<dbReference type="EMBL" id="SADE01000001">
    <property type="protein sequence ID" value="RVU37757.1"/>
    <property type="molecule type" value="Genomic_DNA"/>
</dbReference>
<dbReference type="Gene3D" id="3.10.180.10">
    <property type="entry name" value="2,3-Dihydroxybiphenyl 1,2-Dioxygenase, domain 1"/>
    <property type="match status" value="1"/>
</dbReference>
<comment type="caution">
    <text evidence="2">The sequence shown here is derived from an EMBL/GenBank/DDBJ whole genome shotgun (WGS) entry which is preliminary data.</text>
</comment>
<evidence type="ECO:0000259" key="1">
    <source>
        <dbReference type="PROSITE" id="PS51819"/>
    </source>
</evidence>
<evidence type="ECO:0000313" key="3">
    <source>
        <dbReference type="Proteomes" id="UP000287447"/>
    </source>
</evidence>
<name>A0A3S2WSX6_9PROT</name>
<dbReference type="AlphaFoldDB" id="A0A3S2WSX6"/>
<feature type="domain" description="VOC" evidence="1">
    <location>
        <begin position="9"/>
        <end position="134"/>
    </location>
</feature>
<organism evidence="2 3">
    <name type="scientific">Hwanghaeella grinnelliae</name>
    <dbReference type="NCBI Taxonomy" id="2500179"/>
    <lineage>
        <taxon>Bacteria</taxon>
        <taxon>Pseudomonadati</taxon>
        <taxon>Pseudomonadota</taxon>
        <taxon>Alphaproteobacteria</taxon>
        <taxon>Rhodospirillales</taxon>
        <taxon>Rhodospirillaceae</taxon>
        <taxon>Hwanghaeella</taxon>
    </lineage>
</organism>
<protein>
    <submittedName>
        <fullName evidence="2">VOC family protein</fullName>
    </submittedName>
</protein>
<evidence type="ECO:0000313" key="2">
    <source>
        <dbReference type="EMBL" id="RVU37757.1"/>
    </source>
</evidence>
<accession>A0A3S2WSX6</accession>
<dbReference type="PROSITE" id="PS51819">
    <property type="entry name" value="VOC"/>
    <property type="match status" value="1"/>
</dbReference>
<sequence length="136" mass="14557">MSERAVTSGAHHIGLTVPNLTETKAFFIDTLGFKQVGEKPDYPAAFVSDGTVMITLWQAKDPASAVPFDRKNAIGLHHFALKVDGQDQLDALHATLANTDGVEIEFAPEPLGGGAVRHMMCTIPGGIRMEFIALPS</sequence>
<gene>
    <name evidence="2" type="ORF">EOI86_00155</name>
</gene>
<dbReference type="OrthoDB" id="9807407at2"/>
<dbReference type="SUPFAM" id="SSF54593">
    <property type="entry name" value="Glyoxalase/Bleomycin resistance protein/Dihydroxybiphenyl dioxygenase"/>
    <property type="match status" value="1"/>
</dbReference>
<dbReference type="InterPro" id="IPR029068">
    <property type="entry name" value="Glyas_Bleomycin-R_OHBP_Dase"/>
</dbReference>
<dbReference type="InterPro" id="IPR004360">
    <property type="entry name" value="Glyas_Fos-R_dOase_dom"/>
</dbReference>
<reference evidence="3" key="1">
    <citation type="submission" date="2019-01" db="EMBL/GenBank/DDBJ databases">
        <title>Gri0909 isolated from a small marine red alga.</title>
        <authorList>
            <person name="Kim J."/>
            <person name="Jeong S.E."/>
            <person name="Jeon C.O."/>
        </authorList>
    </citation>
    <scope>NUCLEOTIDE SEQUENCE [LARGE SCALE GENOMIC DNA]</scope>
    <source>
        <strain evidence="3">Gri0909</strain>
    </source>
</reference>
<keyword evidence="3" id="KW-1185">Reference proteome</keyword>
<dbReference type="InterPro" id="IPR037523">
    <property type="entry name" value="VOC_core"/>
</dbReference>